<evidence type="ECO:0000259" key="4">
    <source>
        <dbReference type="Pfam" id="PF25954"/>
    </source>
</evidence>
<dbReference type="GO" id="GO:0015562">
    <property type="term" value="F:efflux transmembrane transporter activity"/>
    <property type="evidence" value="ECO:0007669"/>
    <property type="project" value="TreeGrafter"/>
</dbReference>
<dbReference type="EMBL" id="JAFREP010000026">
    <property type="protein sequence ID" value="MBO1321672.1"/>
    <property type="molecule type" value="Genomic_DNA"/>
</dbReference>
<comment type="caution">
    <text evidence="7">The sequence shown here is derived from an EMBL/GenBank/DDBJ whole genome shotgun (WGS) entry which is preliminary data.</text>
</comment>
<evidence type="ECO:0000313" key="7">
    <source>
        <dbReference type="EMBL" id="MBO1321672.1"/>
    </source>
</evidence>
<evidence type="ECO:0000259" key="6">
    <source>
        <dbReference type="Pfam" id="PF25973"/>
    </source>
</evidence>
<dbReference type="SUPFAM" id="SSF111369">
    <property type="entry name" value="HlyD-like secretion proteins"/>
    <property type="match status" value="1"/>
</dbReference>
<dbReference type="AlphaFoldDB" id="A0A8J7QC14"/>
<dbReference type="Gene3D" id="2.40.50.100">
    <property type="match status" value="1"/>
</dbReference>
<evidence type="ECO:0000313" key="8">
    <source>
        <dbReference type="Proteomes" id="UP000664417"/>
    </source>
</evidence>
<feature type="domain" description="CusB-like beta-barrel" evidence="4">
    <location>
        <begin position="209"/>
        <end position="280"/>
    </location>
</feature>
<dbReference type="PANTHER" id="PTHR30469">
    <property type="entry name" value="MULTIDRUG RESISTANCE PROTEIN MDTA"/>
    <property type="match status" value="1"/>
</dbReference>
<keyword evidence="8" id="KW-1185">Reference proteome</keyword>
<feature type="domain" description="CzcB-like barrel-sandwich hybrid" evidence="6">
    <location>
        <begin position="74"/>
        <end position="200"/>
    </location>
</feature>
<feature type="domain" description="Multidrug resistance protein MdtA-like C-terminal permuted SH3" evidence="5">
    <location>
        <begin position="288"/>
        <end position="351"/>
    </location>
</feature>
<accession>A0A8J7QC14</accession>
<gene>
    <name evidence="7" type="ORF">J3U88_24550</name>
</gene>
<dbReference type="GO" id="GO:1990281">
    <property type="term" value="C:efflux pump complex"/>
    <property type="evidence" value="ECO:0007669"/>
    <property type="project" value="TreeGrafter"/>
</dbReference>
<dbReference type="InterPro" id="IPR058627">
    <property type="entry name" value="MdtA-like_C"/>
</dbReference>
<feature type="coiled-coil region" evidence="2">
    <location>
        <begin position="114"/>
        <end position="172"/>
    </location>
</feature>
<dbReference type="Gene3D" id="1.10.287.470">
    <property type="entry name" value="Helix hairpin bin"/>
    <property type="match status" value="1"/>
</dbReference>
<keyword evidence="3" id="KW-0732">Signal</keyword>
<dbReference type="Gene3D" id="2.40.420.20">
    <property type="match status" value="1"/>
</dbReference>
<dbReference type="InterPro" id="IPR006143">
    <property type="entry name" value="RND_pump_MFP"/>
</dbReference>
<comment type="similarity">
    <text evidence="1">Belongs to the membrane fusion protein (MFP) (TC 8.A.1) family.</text>
</comment>
<sequence>MKKLFIGLAVLSLVGGAAFITLHQPVNAKDKGEGKNDEKKEKKEVVYSVEFYNVAPRDMRTYVTSTAALQADRQVDIFPKAAGQIQKLSVEEGQKVHAGDVLVGLDGDDARLQLNQATVNLKRAKSDFERIRATYERKLVSTEEFEAKKFELDRMEAEYNSAKHKLEITQVIAPFDGTIVNRFVELGQTVQPSEKLFTLAALEPLEAEVFLPERKVGDLAAGQDVNFSRDDSFENLFQGRVDRVSPVVDRETGTVKVTLSVPNAPSFARPGTYTHLRIVTATKTAEAVIPKKALVYDSRQLTYVFLTYLDEENAAQTRVKKIVVKTGIEEDGMVEIIDGLNVGDQIVLTGKDSLKDGLLVRDPSLNANASN</sequence>
<evidence type="ECO:0000256" key="3">
    <source>
        <dbReference type="SAM" id="SignalP"/>
    </source>
</evidence>
<dbReference type="Gene3D" id="2.40.30.170">
    <property type="match status" value="1"/>
</dbReference>
<dbReference type="RefSeq" id="WP_207861645.1">
    <property type="nucleotide sequence ID" value="NZ_JAFREP010000026.1"/>
</dbReference>
<protein>
    <submittedName>
        <fullName evidence="7">Efflux RND transporter periplasmic adaptor subunit</fullName>
    </submittedName>
</protein>
<dbReference type="Pfam" id="PF25973">
    <property type="entry name" value="BSH_CzcB"/>
    <property type="match status" value="1"/>
</dbReference>
<name>A0A8J7QC14_9BACT</name>
<dbReference type="InterPro" id="IPR058792">
    <property type="entry name" value="Beta-barrel_RND_2"/>
</dbReference>
<dbReference type="Pfam" id="PF25954">
    <property type="entry name" value="Beta-barrel_RND_2"/>
    <property type="match status" value="1"/>
</dbReference>
<organism evidence="7 8">
    <name type="scientific">Acanthopleuribacter pedis</name>
    <dbReference type="NCBI Taxonomy" id="442870"/>
    <lineage>
        <taxon>Bacteria</taxon>
        <taxon>Pseudomonadati</taxon>
        <taxon>Acidobacteriota</taxon>
        <taxon>Holophagae</taxon>
        <taxon>Acanthopleuribacterales</taxon>
        <taxon>Acanthopleuribacteraceae</taxon>
        <taxon>Acanthopleuribacter</taxon>
    </lineage>
</organism>
<evidence type="ECO:0000256" key="2">
    <source>
        <dbReference type="SAM" id="Coils"/>
    </source>
</evidence>
<dbReference type="Pfam" id="PF25967">
    <property type="entry name" value="RND-MFP_C"/>
    <property type="match status" value="1"/>
</dbReference>
<evidence type="ECO:0000259" key="5">
    <source>
        <dbReference type="Pfam" id="PF25967"/>
    </source>
</evidence>
<feature type="chain" id="PRO_5035186530" evidence="3">
    <location>
        <begin position="29"/>
        <end position="371"/>
    </location>
</feature>
<reference evidence="7" key="1">
    <citation type="submission" date="2021-03" db="EMBL/GenBank/DDBJ databases">
        <authorList>
            <person name="Wang G."/>
        </authorList>
    </citation>
    <scope>NUCLEOTIDE SEQUENCE</scope>
    <source>
        <strain evidence="7">KCTC 12899</strain>
    </source>
</reference>
<proteinExistence type="inferred from homology"/>
<dbReference type="InterPro" id="IPR058647">
    <property type="entry name" value="BSH_CzcB-like"/>
</dbReference>
<dbReference type="Proteomes" id="UP000664417">
    <property type="component" value="Unassembled WGS sequence"/>
</dbReference>
<evidence type="ECO:0000256" key="1">
    <source>
        <dbReference type="ARBA" id="ARBA00009477"/>
    </source>
</evidence>
<dbReference type="NCBIfam" id="TIGR01730">
    <property type="entry name" value="RND_mfp"/>
    <property type="match status" value="1"/>
</dbReference>
<keyword evidence="2" id="KW-0175">Coiled coil</keyword>
<feature type="signal peptide" evidence="3">
    <location>
        <begin position="1"/>
        <end position="28"/>
    </location>
</feature>